<dbReference type="EMBL" id="FPAA01000004">
    <property type="protein sequence ID" value="SFS58961.1"/>
    <property type="molecule type" value="Genomic_DNA"/>
</dbReference>
<gene>
    <name evidence="1" type="ORF">SAMN05444972_10457</name>
</gene>
<accession>A0A1I6R2K6</accession>
<dbReference type="AlphaFoldDB" id="A0A1I6R2K6"/>
<proteinExistence type="predicted"/>
<dbReference type="RefSeq" id="WP_140413562.1">
    <property type="nucleotide sequence ID" value="NZ_FPAA01000004.1"/>
</dbReference>
<evidence type="ECO:0000313" key="2">
    <source>
        <dbReference type="Proteomes" id="UP000198660"/>
    </source>
</evidence>
<organism evidence="1 2">
    <name type="scientific">Marininema halotolerans</name>
    <dbReference type="NCBI Taxonomy" id="1155944"/>
    <lineage>
        <taxon>Bacteria</taxon>
        <taxon>Bacillati</taxon>
        <taxon>Bacillota</taxon>
        <taxon>Bacilli</taxon>
        <taxon>Bacillales</taxon>
        <taxon>Thermoactinomycetaceae</taxon>
        <taxon>Marininema</taxon>
    </lineage>
</organism>
<reference evidence="2" key="1">
    <citation type="submission" date="2016-10" db="EMBL/GenBank/DDBJ databases">
        <authorList>
            <person name="Varghese N."/>
            <person name="Submissions S."/>
        </authorList>
    </citation>
    <scope>NUCLEOTIDE SEQUENCE [LARGE SCALE GENOMIC DNA]</scope>
    <source>
        <strain evidence="2">DSM 45789</strain>
    </source>
</reference>
<dbReference type="Proteomes" id="UP000198660">
    <property type="component" value="Unassembled WGS sequence"/>
</dbReference>
<keyword evidence="2" id="KW-1185">Reference proteome</keyword>
<sequence length="122" mass="14667">MLLQCRLHGELREILPQIDTNVQALFRMSEKDDLGTATSVLERVQAVQETLYHQNLVGRYPEVHEVVSFMYLSCFSLLYMEGESFITYREEMKRRYKTLLRTFRFFPQYGYSRQIKRRISNL</sequence>
<evidence type="ECO:0000313" key="1">
    <source>
        <dbReference type="EMBL" id="SFS58961.1"/>
    </source>
</evidence>
<name>A0A1I6R2K6_9BACL</name>
<dbReference type="OrthoDB" id="2988678at2"/>
<protein>
    <submittedName>
        <fullName evidence="1">Uncharacterized protein</fullName>
    </submittedName>
</protein>